<sequence>MNHIIENNLMKNELRILILEDDEADAELIQYELRKANIIFKSQRVQTRDAFQKKLFDFEPDLILADYTLPAFDGSSALRMVKEKNPDVPFIFVSGTIGEDFAIESLKSGATDYVLKDRLCRLVPAVDRALSEVAEKIEYRKARKALEESEMKFRSVVQSANDAIILTDGKNDIIFWNKGATAIFGYLEDEVLGKSIQHIMPWRADGIIGKTIETYGLRKDGSKIPLEISIATWNTGDQQFYSVIMRDITERKKAEDILKEKARAELYGFIVSALPVFARGVPSQVRNSLVKNFAGRFENNNRPRFQEEMKRLGYGQNMESYSSIEDTNKILDIYLSWLAGLFASFGVEVIKKFHSANSSLELLNCPWRCEARGNPIFCFICRTIVMRSFTWTFFKGSVNQNSSIASGSNICVFEIHVKSASIEGIKNEV</sequence>
<dbReference type="InterPro" id="IPR000014">
    <property type="entry name" value="PAS"/>
</dbReference>
<dbReference type="Gene3D" id="3.30.450.20">
    <property type="entry name" value="PAS domain"/>
    <property type="match status" value="1"/>
</dbReference>
<dbReference type="Pfam" id="PF00072">
    <property type="entry name" value="Response_reg"/>
    <property type="match status" value="1"/>
</dbReference>
<dbReference type="GO" id="GO:0000160">
    <property type="term" value="P:phosphorelay signal transduction system"/>
    <property type="evidence" value="ECO:0007669"/>
    <property type="project" value="InterPro"/>
</dbReference>
<keyword evidence="1" id="KW-0597">Phosphoprotein</keyword>
<evidence type="ECO:0000313" key="6">
    <source>
        <dbReference type="Proteomes" id="UP000050360"/>
    </source>
</evidence>
<dbReference type="SUPFAM" id="SSF55785">
    <property type="entry name" value="PYP-like sensor domain (PAS domain)"/>
    <property type="match status" value="1"/>
</dbReference>
<dbReference type="PROSITE" id="PS50110">
    <property type="entry name" value="RESPONSE_REGULATORY"/>
    <property type="match status" value="1"/>
</dbReference>
<dbReference type="Pfam" id="PF18546">
    <property type="entry name" value="MetOD1"/>
    <property type="match status" value="1"/>
</dbReference>
<feature type="domain" description="PAS" evidence="3">
    <location>
        <begin position="149"/>
        <end position="201"/>
    </location>
</feature>
<dbReference type="Pfam" id="PF13426">
    <property type="entry name" value="PAS_9"/>
    <property type="match status" value="1"/>
</dbReference>
<dbReference type="PROSITE" id="PS50113">
    <property type="entry name" value="PAC"/>
    <property type="match status" value="1"/>
</dbReference>
<protein>
    <submittedName>
        <fullName evidence="5">Sensory transduction histidine kinase</fullName>
    </submittedName>
</protein>
<keyword evidence="5" id="KW-0418">Kinase</keyword>
<dbReference type="InterPro" id="IPR011006">
    <property type="entry name" value="CheY-like_superfamily"/>
</dbReference>
<dbReference type="CDD" id="cd00130">
    <property type="entry name" value="PAS"/>
    <property type="match status" value="1"/>
</dbReference>
<evidence type="ECO:0000256" key="1">
    <source>
        <dbReference type="PROSITE-ProRule" id="PRU00169"/>
    </source>
</evidence>
<dbReference type="InterPro" id="IPR035965">
    <property type="entry name" value="PAS-like_dom_sf"/>
</dbReference>
<dbReference type="InterPro" id="IPR001789">
    <property type="entry name" value="Sig_transdc_resp-reg_receiver"/>
</dbReference>
<dbReference type="SMART" id="SM00086">
    <property type="entry name" value="PAC"/>
    <property type="match status" value="1"/>
</dbReference>
<accession>A0A0P8C4L0</accession>
<dbReference type="AlphaFoldDB" id="A0A0P8C4L0"/>
<dbReference type="InterPro" id="IPR001610">
    <property type="entry name" value="PAC"/>
</dbReference>
<feature type="domain" description="PAC" evidence="4">
    <location>
        <begin position="210"/>
        <end position="260"/>
    </location>
</feature>
<dbReference type="InterPro" id="IPR000700">
    <property type="entry name" value="PAS-assoc_C"/>
</dbReference>
<name>A0A0P8C4L0_9EURY</name>
<evidence type="ECO:0000259" key="2">
    <source>
        <dbReference type="PROSITE" id="PS50110"/>
    </source>
</evidence>
<proteinExistence type="predicted"/>
<dbReference type="InterPro" id="IPR052155">
    <property type="entry name" value="Biofilm_reg_signaling"/>
</dbReference>
<organism evidence="5 6">
    <name type="scientific">Candidatus Methanoperedens nitratireducens</name>
    <dbReference type="NCBI Taxonomy" id="1392998"/>
    <lineage>
        <taxon>Archaea</taxon>
        <taxon>Methanobacteriati</taxon>
        <taxon>Methanobacteriota</taxon>
        <taxon>Stenosarchaea group</taxon>
        <taxon>Methanomicrobia</taxon>
        <taxon>Methanosarcinales</taxon>
        <taxon>ANME-2 cluster</taxon>
        <taxon>Candidatus Methanoperedentaceae</taxon>
        <taxon>Candidatus Methanoperedens</taxon>
    </lineage>
</organism>
<dbReference type="InterPro" id="IPR041359">
    <property type="entry name" value="MetOD1"/>
</dbReference>
<reference evidence="5 6" key="1">
    <citation type="submission" date="2015-09" db="EMBL/GenBank/DDBJ databases">
        <title>A metagenomics-based metabolic model of nitrate-dependent anaerobic oxidation of methane by Methanoperedens-like archaea.</title>
        <authorList>
            <person name="Arshad A."/>
            <person name="Speth D.R."/>
            <person name="De Graaf R.M."/>
            <person name="Op Den Camp H.J."/>
            <person name="Jetten M.S."/>
            <person name="Welte C.U."/>
        </authorList>
    </citation>
    <scope>NUCLEOTIDE SEQUENCE [LARGE SCALE GENOMIC DNA]</scope>
</reference>
<comment type="caution">
    <text evidence="5">The sequence shown here is derived from an EMBL/GenBank/DDBJ whole genome shotgun (WGS) entry which is preliminary data.</text>
</comment>
<dbReference type="SUPFAM" id="SSF52172">
    <property type="entry name" value="CheY-like"/>
    <property type="match status" value="1"/>
</dbReference>
<dbReference type="PANTHER" id="PTHR44757:SF2">
    <property type="entry name" value="BIOFILM ARCHITECTURE MAINTENANCE PROTEIN MBAA"/>
    <property type="match status" value="1"/>
</dbReference>
<dbReference type="PROSITE" id="PS50112">
    <property type="entry name" value="PAS"/>
    <property type="match status" value="1"/>
</dbReference>
<dbReference type="SMART" id="SM00091">
    <property type="entry name" value="PAS"/>
    <property type="match status" value="1"/>
</dbReference>
<feature type="modified residue" description="4-aspartylphosphate" evidence="1">
    <location>
        <position position="66"/>
    </location>
</feature>
<gene>
    <name evidence="5" type="ORF">MPEBLZ_03912</name>
</gene>
<keyword evidence="5" id="KW-0808">Transferase</keyword>
<dbReference type="Proteomes" id="UP000050360">
    <property type="component" value="Unassembled WGS sequence"/>
</dbReference>
<dbReference type="GO" id="GO:0016301">
    <property type="term" value="F:kinase activity"/>
    <property type="evidence" value="ECO:0007669"/>
    <property type="project" value="UniProtKB-KW"/>
</dbReference>
<dbReference type="CDD" id="cd00156">
    <property type="entry name" value="REC"/>
    <property type="match status" value="1"/>
</dbReference>
<evidence type="ECO:0000259" key="3">
    <source>
        <dbReference type="PROSITE" id="PS50112"/>
    </source>
</evidence>
<evidence type="ECO:0000259" key="4">
    <source>
        <dbReference type="PROSITE" id="PS50113"/>
    </source>
</evidence>
<dbReference type="SMART" id="SM00448">
    <property type="entry name" value="REC"/>
    <property type="match status" value="1"/>
</dbReference>
<evidence type="ECO:0000313" key="5">
    <source>
        <dbReference type="EMBL" id="KPQ41549.1"/>
    </source>
</evidence>
<dbReference type="PANTHER" id="PTHR44757">
    <property type="entry name" value="DIGUANYLATE CYCLASE DGCP"/>
    <property type="match status" value="1"/>
</dbReference>
<feature type="domain" description="Response regulatory" evidence="2">
    <location>
        <begin position="15"/>
        <end position="131"/>
    </location>
</feature>
<dbReference type="NCBIfam" id="TIGR00229">
    <property type="entry name" value="sensory_box"/>
    <property type="match status" value="1"/>
</dbReference>
<dbReference type="Gene3D" id="3.40.50.2300">
    <property type="match status" value="1"/>
</dbReference>
<dbReference type="EMBL" id="LKCM01000337">
    <property type="protein sequence ID" value="KPQ41549.1"/>
    <property type="molecule type" value="Genomic_DNA"/>
</dbReference>